<comment type="subcellular location">
    <subcellularLocation>
        <location evidence="1">Membrane</location>
        <topology evidence="1">Multi-pass membrane protein</topology>
    </subcellularLocation>
</comment>
<keyword evidence="5 6" id="KW-0472">Membrane</keyword>
<organism evidence="8 9">
    <name type="scientific">Amblyomma americanum</name>
    <name type="common">Lone star tick</name>
    <dbReference type="NCBI Taxonomy" id="6943"/>
    <lineage>
        <taxon>Eukaryota</taxon>
        <taxon>Metazoa</taxon>
        <taxon>Ecdysozoa</taxon>
        <taxon>Arthropoda</taxon>
        <taxon>Chelicerata</taxon>
        <taxon>Arachnida</taxon>
        <taxon>Acari</taxon>
        <taxon>Parasitiformes</taxon>
        <taxon>Ixodida</taxon>
        <taxon>Ixodoidea</taxon>
        <taxon>Ixodidae</taxon>
        <taxon>Amblyomminae</taxon>
        <taxon>Amblyomma</taxon>
    </lineage>
</organism>
<evidence type="ECO:0000259" key="7">
    <source>
        <dbReference type="Pfam" id="PF01569"/>
    </source>
</evidence>
<protein>
    <recommendedName>
        <fullName evidence="7">Phosphatidic acid phosphatase type 2/haloperoxidase domain-containing protein</fullName>
    </recommendedName>
</protein>
<proteinExistence type="inferred from homology"/>
<keyword evidence="4 6" id="KW-1133">Transmembrane helix</keyword>
<name>A0AAQ4DFU3_AMBAM</name>
<dbReference type="InterPro" id="IPR036938">
    <property type="entry name" value="PAP2/HPO_sf"/>
</dbReference>
<evidence type="ECO:0000313" key="9">
    <source>
        <dbReference type="Proteomes" id="UP001321473"/>
    </source>
</evidence>
<dbReference type="AlphaFoldDB" id="A0AAQ4DFU3"/>
<feature type="domain" description="Phosphatidic acid phosphatase type 2/haloperoxidase" evidence="7">
    <location>
        <begin position="57"/>
        <end position="147"/>
    </location>
</feature>
<dbReference type="GO" id="GO:0006644">
    <property type="term" value="P:phospholipid metabolic process"/>
    <property type="evidence" value="ECO:0007669"/>
    <property type="project" value="InterPro"/>
</dbReference>
<evidence type="ECO:0000256" key="4">
    <source>
        <dbReference type="ARBA" id="ARBA00022989"/>
    </source>
</evidence>
<evidence type="ECO:0000256" key="2">
    <source>
        <dbReference type="ARBA" id="ARBA00008816"/>
    </source>
</evidence>
<dbReference type="PANTHER" id="PTHR10165">
    <property type="entry name" value="LIPID PHOSPHATE PHOSPHATASE"/>
    <property type="match status" value="1"/>
</dbReference>
<dbReference type="InterPro" id="IPR000326">
    <property type="entry name" value="PAP2/HPO"/>
</dbReference>
<accession>A0AAQ4DFU3</accession>
<comment type="caution">
    <text evidence="8">The sequence shown here is derived from an EMBL/GenBank/DDBJ whole genome shotgun (WGS) entry which is preliminary data.</text>
</comment>
<comment type="similarity">
    <text evidence="2">Belongs to the PA-phosphatase related phosphoesterase family.</text>
</comment>
<evidence type="ECO:0000313" key="8">
    <source>
        <dbReference type="EMBL" id="KAK8761333.1"/>
    </source>
</evidence>
<dbReference type="GO" id="GO:0008195">
    <property type="term" value="F:phosphatidate phosphatase activity"/>
    <property type="evidence" value="ECO:0007669"/>
    <property type="project" value="TreeGrafter"/>
</dbReference>
<feature type="transmembrane region" description="Helical" evidence="6">
    <location>
        <begin position="128"/>
        <end position="148"/>
    </location>
</feature>
<dbReference type="SUPFAM" id="SSF48317">
    <property type="entry name" value="Acid phosphatase/Vanadium-dependent haloperoxidase"/>
    <property type="match status" value="1"/>
</dbReference>
<dbReference type="Proteomes" id="UP001321473">
    <property type="component" value="Unassembled WGS sequence"/>
</dbReference>
<sequence length="155" mass="16409">MRLLTSSGSSETSKATTAAKDTFGIGIPQGISRNRAVQNGGKPGTSPEGVVVDYHCSGSYRRKSGSSFPSGHATAVGYEAAFLFAQCVYKLWSLHKPLQAAALGLVLAACALFMCLDRVIYHHNHVIDVLCGFSVGAAGGAVFALWPYHDEVEDM</sequence>
<evidence type="ECO:0000256" key="5">
    <source>
        <dbReference type="ARBA" id="ARBA00023136"/>
    </source>
</evidence>
<dbReference type="GO" id="GO:0007165">
    <property type="term" value="P:signal transduction"/>
    <property type="evidence" value="ECO:0007669"/>
    <property type="project" value="TreeGrafter"/>
</dbReference>
<dbReference type="InterPro" id="IPR043216">
    <property type="entry name" value="PAP-like"/>
</dbReference>
<reference evidence="8 9" key="1">
    <citation type="journal article" date="2023" name="Arcadia Sci">
        <title>De novo assembly of a long-read Amblyomma americanum tick genome.</title>
        <authorList>
            <person name="Chou S."/>
            <person name="Poskanzer K.E."/>
            <person name="Rollins M."/>
            <person name="Thuy-Boun P.S."/>
        </authorList>
    </citation>
    <scope>NUCLEOTIDE SEQUENCE [LARGE SCALE GENOMIC DNA]</scope>
    <source>
        <strain evidence="8">F_SG_1</strain>
        <tissue evidence="8">Salivary glands</tissue>
    </source>
</reference>
<dbReference type="PANTHER" id="PTHR10165:SF103">
    <property type="entry name" value="PHOSPHOLIPID PHOSPHATASE HOMOLOG 1.2 HOMOLOG"/>
    <property type="match status" value="1"/>
</dbReference>
<evidence type="ECO:0000256" key="3">
    <source>
        <dbReference type="ARBA" id="ARBA00022692"/>
    </source>
</evidence>
<keyword evidence="3 6" id="KW-0812">Transmembrane</keyword>
<evidence type="ECO:0000256" key="1">
    <source>
        <dbReference type="ARBA" id="ARBA00004141"/>
    </source>
</evidence>
<gene>
    <name evidence="8" type="ORF">V5799_027401</name>
</gene>
<dbReference type="Gene3D" id="1.20.144.10">
    <property type="entry name" value="Phosphatidic acid phosphatase type 2/haloperoxidase"/>
    <property type="match status" value="1"/>
</dbReference>
<feature type="transmembrane region" description="Helical" evidence="6">
    <location>
        <begin position="98"/>
        <end position="116"/>
    </location>
</feature>
<evidence type="ECO:0000256" key="6">
    <source>
        <dbReference type="SAM" id="Phobius"/>
    </source>
</evidence>
<keyword evidence="9" id="KW-1185">Reference proteome</keyword>
<dbReference type="GO" id="GO:0046839">
    <property type="term" value="P:phospholipid dephosphorylation"/>
    <property type="evidence" value="ECO:0007669"/>
    <property type="project" value="TreeGrafter"/>
</dbReference>
<dbReference type="Pfam" id="PF01569">
    <property type="entry name" value="PAP2"/>
    <property type="match status" value="1"/>
</dbReference>
<dbReference type="EMBL" id="JARKHS020031288">
    <property type="protein sequence ID" value="KAK8761333.1"/>
    <property type="molecule type" value="Genomic_DNA"/>
</dbReference>
<dbReference type="GO" id="GO:0005886">
    <property type="term" value="C:plasma membrane"/>
    <property type="evidence" value="ECO:0007669"/>
    <property type="project" value="TreeGrafter"/>
</dbReference>
<dbReference type="CDD" id="cd01610">
    <property type="entry name" value="PAP2_like"/>
    <property type="match status" value="1"/>
</dbReference>